<sequence length="287" mass="33301">MWNTCTTILNIIMFVCLGFTIVLEKNLLILVTDVGKFICMYFSTIKSEVNYSLKIVDNNFSEQVQNYTCTSVVFSKNGCICALAFQCNIAKYSKNDGHVKNKLLFCTIPENLVELEKNILSVNDYDYDHVIDCIETLRINRMHDKSDKVCQLDRKSLDKLSIQHLKLTYWNLAFKIKKNEHDEHILQELQMLLHMRHMIKYVKVNADAANLIDSFIDAKHTYFCKTCERILLSFTDFRMFVCEHEHKELRCPVTLGPLGMPSLVCSMCFTMANINAAVLWDCWDGQD</sequence>
<gene>
    <name evidence="2" type="ORF">AGLY_005966</name>
</gene>
<keyword evidence="1" id="KW-0472">Membrane</keyword>
<evidence type="ECO:0000313" key="3">
    <source>
        <dbReference type="Proteomes" id="UP000475862"/>
    </source>
</evidence>
<feature type="transmembrane region" description="Helical" evidence="1">
    <location>
        <begin position="6"/>
        <end position="23"/>
    </location>
</feature>
<reference evidence="2 3" key="1">
    <citation type="submission" date="2019-08" db="EMBL/GenBank/DDBJ databases">
        <title>The genome of the soybean aphid Biotype 1, its phylome, world population structure and adaptation to the North American continent.</title>
        <authorList>
            <person name="Giordano R."/>
            <person name="Donthu R.K."/>
            <person name="Hernandez A.G."/>
            <person name="Wright C.L."/>
            <person name="Zimin A.V."/>
        </authorList>
    </citation>
    <scope>NUCLEOTIDE SEQUENCE [LARGE SCALE GENOMIC DNA]</scope>
    <source>
        <tissue evidence="2">Whole aphids</tissue>
    </source>
</reference>
<protein>
    <submittedName>
        <fullName evidence="2">Uncharacterized protein</fullName>
    </submittedName>
</protein>
<keyword evidence="1" id="KW-1133">Transmembrane helix</keyword>
<name>A0A6G0TSJ7_APHGL</name>
<keyword evidence="1" id="KW-0812">Transmembrane</keyword>
<dbReference type="EMBL" id="VYZN01000017">
    <property type="protein sequence ID" value="KAE9537994.1"/>
    <property type="molecule type" value="Genomic_DNA"/>
</dbReference>
<evidence type="ECO:0000313" key="2">
    <source>
        <dbReference type="EMBL" id="KAE9537994.1"/>
    </source>
</evidence>
<comment type="caution">
    <text evidence="2">The sequence shown here is derived from an EMBL/GenBank/DDBJ whole genome shotgun (WGS) entry which is preliminary data.</text>
</comment>
<organism evidence="2 3">
    <name type="scientific">Aphis glycines</name>
    <name type="common">Soybean aphid</name>
    <dbReference type="NCBI Taxonomy" id="307491"/>
    <lineage>
        <taxon>Eukaryota</taxon>
        <taxon>Metazoa</taxon>
        <taxon>Ecdysozoa</taxon>
        <taxon>Arthropoda</taxon>
        <taxon>Hexapoda</taxon>
        <taxon>Insecta</taxon>
        <taxon>Pterygota</taxon>
        <taxon>Neoptera</taxon>
        <taxon>Paraneoptera</taxon>
        <taxon>Hemiptera</taxon>
        <taxon>Sternorrhyncha</taxon>
        <taxon>Aphidomorpha</taxon>
        <taxon>Aphidoidea</taxon>
        <taxon>Aphididae</taxon>
        <taxon>Aphidini</taxon>
        <taxon>Aphis</taxon>
        <taxon>Aphis</taxon>
    </lineage>
</organism>
<accession>A0A6G0TSJ7</accession>
<dbReference type="AlphaFoldDB" id="A0A6G0TSJ7"/>
<dbReference type="Proteomes" id="UP000475862">
    <property type="component" value="Unassembled WGS sequence"/>
</dbReference>
<evidence type="ECO:0000256" key="1">
    <source>
        <dbReference type="SAM" id="Phobius"/>
    </source>
</evidence>
<keyword evidence="3" id="KW-1185">Reference proteome</keyword>
<proteinExistence type="predicted"/>